<feature type="compositionally biased region" description="Low complexity" evidence="1">
    <location>
        <begin position="526"/>
        <end position="544"/>
    </location>
</feature>
<dbReference type="InParanoid" id="F4R6R3"/>
<feature type="compositionally biased region" description="Acidic residues" evidence="1">
    <location>
        <begin position="146"/>
        <end position="155"/>
    </location>
</feature>
<organism evidence="3">
    <name type="scientific">Melampsora larici-populina (strain 98AG31 / pathotype 3-4-7)</name>
    <name type="common">Poplar leaf rust fungus</name>
    <dbReference type="NCBI Taxonomy" id="747676"/>
    <lineage>
        <taxon>Eukaryota</taxon>
        <taxon>Fungi</taxon>
        <taxon>Dikarya</taxon>
        <taxon>Basidiomycota</taxon>
        <taxon>Pucciniomycotina</taxon>
        <taxon>Pucciniomycetes</taxon>
        <taxon>Pucciniales</taxon>
        <taxon>Melampsoraceae</taxon>
        <taxon>Melampsora</taxon>
    </lineage>
</organism>
<dbReference type="GeneID" id="18935068"/>
<dbReference type="VEuPathDB" id="FungiDB:MELLADRAFT_89035"/>
<feature type="region of interest" description="Disordered" evidence="1">
    <location>
        <begin position="132"/>
        <end position="155"/>
    </location>
</feature>
<proteinExistence type="predicted"/>
<dbReference type="KEGG" id="mlr:MELLADRAFT_89035"/>
<dbReference type="EMBL" id="GL883091">
    <property type="protein sequence ID" value="EGG11920.1"/>
    <property type="molecule type" value="Genomic_DNA"/>
</dbReference>
<feature type="region of interest" description="Disordered" evidence="1">
    <location>
        <begin position="274"/>
        <end position="303"/>
    </location>
</feature>
<keyword evidence="3" id="KW-1185">Reference proteome</keyword>
<evidence type="ECO:0000256" key="1">
    <source>
        <dbReference type="SAM" id="MobiDB-lite"/>
    </source>
</evidence>
<feature type="compositionally biased region" description="Basic and acidic residues" evidence="1">
    <location>
        <begin position="10"/>
        <end position="28"/>
    </location>
</feature>
<evidence type="ECO:0000313" key="2">
    <source>
        <dbReference type="EMBL" id="EGG11920.1"/>
    </source>
</evidence>
<dbReference type="HOGENOM" id="CLU_449825_0_0_1"/>
<dbReference type="AlphaFoldDB" id="F4R6R3"/>
<feature type="region of interest" description="Disordered" evidence="1">
    <location>
        <begin position="1"/>
        <end position="97"/>
    </location>
</feature>
<name>F4R6R3_MELLP</name>
<feature type="region of interest" description="Disordered" evidence="1">
    <location>
        <begin position="524"/>
        <end position="607"/>
    </location>
</feature>
<feature type="compositionally biased region" description="Basic and acidic residues" evidence="1">
    <location>
        <begin position="132"/>
        <end position="145"/>
    </location>
</feature>
<protein>
    <submittedName>
        <fullName evidence="2">Uncharacterized protein</fullName>
    </submittedName>
</protein>
<dbReference type="Proteomes" id="UP000001072">
    <property type="component" value="Unassembled WGS sequence"/>
</dbReference>
<dbReference type="RefSeq" id="XP_007404295.1">
    <property type="nucleotide sequence ID" value="XM_007404233.1"/>
</dbReference>
<feature type="compositionally biased region" description="Basic and acidic residues" evidence="1">
    <location>
        <begin position="594"/>
        <end position="607"/>
    </location>
</feature>
<sequence>MDSNQFQDQIDMKLRNTQDGENDERGEIENDPPPQGTSDNTKEEGKEGEPSTVPSQEVNQPPQDLDSQPAKKQPKGKAKAKPVGPIRIKPLTRQQEQIKIAEEKEAEARAKLMDKRLANERAVQRIKELEQLLGERGDGEGKEERSDAEEDEEVENADVWGALEGNEGENLRCERNDRVVGGVVIEERPGTMQEMNLGMRKKRLEQFSARNASPEMNLGMGTDIWVTVLVVEPVALTATERLAKRMDKEIELAFRNHDRRLYDELVEAKREWKEFSKKKGSGGETQATSTAAEPKKKKKVQVDSGNSLTHVLTPLSGYWASVMSDLNRMMSTKSSRAKTKDADSHSYNGTPIPNEWRTTVAQWHRQKNLFIEYLLFYKQDDVAKAMKQHFENVLEIQSENEDGWMVAFRYDLEMRQAYMTFKVGPEEKMPDIGVRDVKVLKRAERETTRRGDDTYLDNPYAFGAVKAMIDPIDQENWEGRRGTWCDTSRNKAKEAKSEKVKATKATQSVRSTLWAQARHESHLPATTPSTFTSSTFQSTVPSTQAAPIPTGPAAERGGGNPYRGKNFIRNFNKRKADGVAGGSGWNGGAGTPKGGRDNGYGDRNPRK</sequence>
<feature type="compositionally biased region" description="Polar residues" evidence="1">
    <location>
        <begin position="52"/>
        <end position="66"/>
    </location>
</feature>
<reference evidence="3" key="1">
    <citation type="journal article" date="2011" name="Proc. Natl. Acad. Sci. U.S.A.">
        <title>Obligate biotrophy features unraveled by the genomic analysis of rust fungi.</title>
        <authorList>
            <person name="Duplessis S."/>
            <person name="Cuomo C.A."/>
            <person name="Lin Y.-C."/>
            <person name="Aerts A."/>
            <person name="Tisserant E."/>
            <person name="Veneault-Fourrey C."/>
            <person name="Joly D.L."/>
            <person name="Hacquard S."/>
            <person name="Amselem J."/>
            <person name="Cantarel B.L."/>
            <person name="Chiu R."/>
            <person name="Coutinho P.M."/>
            <person name="Feau N."/>
            <person name="Field M."/>
            <person name="Frey P."/>
            <person name="Gelhaye E."/>
            <person name="Goldberg J."/>
            <person name="Grabherr M.G."/>
            <person name="Kodira C.D."/>
            <person name="Kohler A."/>
            <person name="Kuees U."/>
            <person name="Lindquist E.A."/>
            <person name="Lucas S.M."/>
            <person name="Mago R."/>
            <person name="Mauceli E."/>
            <person name="Morin E."/>
            <person name="Murat C."/>
            <person name="Pangilinan J.L."/>
            <person name="Park R."/>
            <person name="Pearson M."/>
            <person name="Quesneville H."/>
            <person name="Rouhier N."/>
            <person name="Sakthikumar S."/>
            <person name="Salamov A.A."/>
            <person name="Schmutz J."/>
            <person name="Selles B."/>
            <person name="Shapiro H."/>
            <person name="Tanguay P."/>
            <person name="Tuskan G.A."/>
            <person name="Henrissat B."/>
            <person name="Van de Peer Y."/>
            <person name="Rouze P."/>
            <person name="Ellis J.G."/>
            <person name="Dodds P.N."/>
            <person name="Schein J.E."/>
            <person name="Zhong S."/>
            <person name="Hamelin R.C."/>
            <person name="Grigoriev I.V."/>
            <person name="Szabo L.J."/>
            <person name="Martin F."/>
        </authorList>
    </citation>
    <scope>NUCLEOTIDE SEQUENCE [LARGE SCALE GENOMIC DNA]</scope>
    <source>
        <strain evidence="3">98AG31 / pathotype 3-4-7</strain>
    </source>
</reference>
<feature type="compositionally biased region" description="Basic and acidic residues" evidence="1">
    <location>
        <begin position="40"/>
        <end position="49"/>
    </location>
</feature>
<gene>
    <name evidence="2" type="ORF">MELLADRAFT_89035</name>
</gene>
<accession>F4R6R3</accession>
<feature type="compositionally biased region" description="Gly residues" evidence="1">
    <location>
        <begin position="579"/>
        <end position="593"/>
    </location>
</feature>
<dbReference type="OrthoDB" id="2515405at2759"/>
<evidence type="ECO:0000313" key="3">
    <source>
        <dbReference type="Proteomes" id="UP000001072"/>
    </source>
</evidence>